<dbReference type="InterPro" id="IPR055746">
    <property type="entry name" value="DUF7322"/>
</dbReference>
<feature type="region of interest" description="Disordered" evidence="1">
    <location>
        <begin position="1"/>
        <end position="60"/>
    </location>
</feature>
<evidence type="ECO:0000256" key="1">
    <source>
        <dbReference type="SAM" id="MobiDB-lite"/>
    </source>
</evidence>
<keyword evidence="2" id="KW-0472">Membrane</keyword>
<dbReference type="Proteomes" id="UP000199112">
    <property type="component" value="Unassembled WGS sequence"/>
</dbReference>
<dbReference type="RefSeq" id="WP_090504185.1">
    <property type="nucleotide sequence ID" value="NZ_FNWL01000001.1"/>
</dbReference>
<feature type="domain" description="DUF7322" evidence="3">
    <location>
        <begin position="65"/>
        <end position="124"/>
    </location>
</feature>
<name>A0A1H6FNC5_9EURY</name>
<dbReference type="EMBL" id="FNWL01000001">
    <property type="protein sequence ID" value="SEH11353.1"/>
    <property type="molecule type" value="Genomic_DNA"/>
</dbReference>
<feature type="compositionally biased region" description="Acidic residues" evidence="1">
    <location>
        <begin position="1"/>
        <end position="16"/>
    </location>
</feature>
<keyword evidence="5" id="KW-1185">Reference proteome</keyword>
<dbReference type="Pfam" id="PF24008">
    <property type="entry name" value="DUF7322"/>
    <property type="match status" value="1"/>
</dbReference>
<feature type="transmembrane region" description="Helical" evidence="2">
    <location>
        <begin position="103"/>
        <end position="119"/>
    </location>
</feature>
<keyword evidence="2" id="KW-1133">Transmembrane helix</keyword>
<dbReference type="OrthoDB" id="330633at2157"/>
<keyword evidence="2" id="KW-0812">Transmembrane</keyword>
<feature type="compositionally biased region" description="Acidic residues" evidence="1">
    <location>
        <begin position="155"/>
        <end position="199"/>
    </location>
</feature>
<dbReference type="AlphaFoldDB" id="A0A1H6FNC5"/>
<organism evidence="4 5">
    <name type="scientific">Natronorubrum sediminis</name>
    <dbReference type="NCBI Taxonomy" id="640943"/>
    <lineage>
        <taxon>Archaea</taxon>
        <taxon>Methanobacteriati</taxon>
        <taxon>Methanobacteriota</taxon>
        <taxon>Stenosarchaea group</taxon>
        <taxon>Halobacteria</taxon>
        <taxon>Halobacteriales</taxon>
        <taxon>Natrialbaceae</taxon>
        <taxon>Natronorubrum</taxon>
    </lineage>
</organism>
<reference evidence="5" key="1">
    <citation type="submission" date="2016-10" db="EMBL/GenBank/DDBJ databases">
        <authorList>
            <person name="Varghese N."/>
            <person name="Submissions S."/>
        </authorList>
    </citation>
    <scope>NUCLEOTIDE SEQUENCE [LARGE SCALE GENOMIC DNA]</scope>
    <source>
        <strain evidence="5">CGMCC 1.8981</strain>
    </source>
</reference>
<sequence length="199" mass="21305">MAPDRSEDEPEEYDPEAEFRDPDSDSLTIPEVSTEHAGSTLRSDLQSEIEDDATETPDASLDDVDVDSDLLTDFWALVLVVNIAVFVYALAALFLVFEGETAYATYLFAGGLVLTGFGMHRYRAFKNRDDSAATTEESADETSSETEPADSPGSDADESTDADDADDANDADDGSDPDDANDADDADDGSNPDDTTDDS</sequence>
<feature type="compositionally biased region" description="Polar residues" evidence="1">
    <location>
        <begin position="36"/>
        <end position="46"/>
    </location>
</feature>
<feature type="compositionally biased region" description="Acidic residues" evidence="1">
    <location>
        <begin position="137"/>
        <end position="148"/>
    </location>
</feature>
<accession>A0A1H6FNC5</accession>
<evidence type="ECO:0000313" key="5">
    <source>
        <dbReference type="Proteomes" id="UP000199112"/>
    </source>
</evidence>
<feature type="region of interest" description="Disordered" evidence="1">
    <location>
        <begin position="130"/>
        <end position="199"/>
    </location>
</feature>
<evidence type="ECO:0000256" key="2">
    <source>
        <dbReference type="SAM" id="Phobius"/>
    </source>
</evidence>
<feature type="compositionally biased region" description="Acidic residues" evidence="1">
    <location>
        <begin position="47"/>
        <end position="60"/>
    </location>
</feature>
<proteinExistence type="predicted"/>
<feature type="transmembrane region" description="Helical" evidence="2">
    <location>
        <begin position="74"/>
        <end position="97"/>
    </location>
</feature>
<protein>
    <recommendedName>
        <fullName evidence="3">DUF7322 domain-containing protein</fullName>
    </recommendedName>
</protein>
<evidence type="ECO:0000259" key="3">
    <source>
        <dbReference type="Pfam" id="PF24008"/>
    </source>
</evidence>
<evidence type="ECO:0000313" key="4">
    <source>
        <dbReference type="EMBL" id="SEH11353.1"/>
    </source>
</evidence>
<gene>
    <name evidence="4" type="ORF">SAMN04487967_0310</name>
</gene>